<dbReference type="Proteomes" id="UP001139411">
    <property type="component" value="Unassembled WGS sequence"/>
</dbReference>
<evidence type="ECO:0000313" key="1">
    <source>
        <dbReference type="EMBL" id="MCF2499149.1"/>
    </source>
</evidence>
<evidence type="ECO:0000313" key="4">
    <source>
        <dbReference type="Proteomes" id="UP001139411"/>
    </source>
</evidence>
<keyword evidence="3" id="KW-1185">Reference proteome</keyword>
<proteinExistence type="predicted"/>
<reference evidence="1" key="1">
    <citation type="submission" date="2022-01" db="EMBL/GenBank/DDBJ databases">
        <title>Novel species in genus Dyadobacter.</title>
        <authorList>
            <person name="Ma C."/>
        </authorList>
    </citation>
    <scope>NUCLEOTIDE SEQUENCE</scope>
    <source>
        <strain evidence="2">CY22</strain>
        <strain evidence="1">CY357</strain>
    </source>
</reference>
<protein>
    <submittedName>
        <fullName evidence="1">Uncharacterized protein</fullName>
    </submittedName>
</protein>
<evidence type="ECO:0000313" key="3">
    <source>
        <dbReference type="Proteomes" id="UP001055420"/>
    </source>
</evidence>
<dbReference type="EMBL" id="JAKFFV010000007">
    <property type="protein sequence ID" value="MCF2499149.1"/>
    <property type="molecule type" value="Genomic_DNA"/>
</dbReference>
<sequence>MENVKAIVKQVIKIWRLYKTQQKMLTVTMGQEIPFSLRKLLSQDYMVCSLFKKEMANFYDALKCHMRDACILDSDSKPITIDNRHGNFDLALAEIIAVHQKIIAEYDVLLELAENSDLNTSPLKQHRKQMAFMIDEIEAQSNGAPAGEETMLL</sequence>
<dbReference type="Proteomes" id="UP001055420">
    <property type="component" value="Chromosome"/>
</dbReference>
<dbReference type="AlphaFoldDB" id="A0A9X1TSI9"/>
<gene>
    <name evidence="1" type="ORF">L0661_12575</name>
    <name evidence="2" type="ORF">NFI80_07750</name>
</gene>
<evidence type="ECO:0000313" key="2">
    <source>
        <dbReference type="EMBL" id="USJ32628.1"/>
    </source>
</evidence>
<accession>A0A9X1TSI9</accession>
<dbReference type="EMBL" id="CP098805">
    <property type="protein sequence ID" value="USJ32628.1"/>
    <property type="molecule type" value="Genomic_DNA"/>
</dbReference>
<organism evidence="1 4">
    <name type="scientific">Dyadobacter chenhuakuii</name>
    <dbReference type="NCBI Taxonomy" id="2909339"/>
    <lineage>
        <taxon>Bacteria</taxon>
        <taxon>Pseudomonadati</taxon>
        <taxon>Bacteroidota</taxon>
        <taxon>Cytophagia</taxon>
        <taxon>Cytophagales</taxon>
        <taxon>Spirosomataceae</taxon>
        <taxon>Dyadobacter</taxon>
    </lineage>
</organism>
<name>A0A9X1TSI9_9BACT</name>
<dbReference type="RefSeq" id="WP_235163560.1">
    <property type="nucleotide sequence ID" value="NZ_CP098805.1"/>
</dbReference>